<gene>
    <name evidence="2" type="ORF">GCK32_012929</name>
</gene>
<protein>
    <submittedName>
        <fullName evidence="2">Tau-tubulin kinase 2</fullName>
    </submittedName>
</protein>
<keyword evidence="2" id="KW-0808">Transferase</keyword>
<dbReference type="Pfam" id="PF00069">
    <property type="entry name" value="Pkinase"/>
    <property type="match status" value="1"/>
</dbReference>
<reference evidence="2 3" key="1">
    <citation type="submission" date="2019-10" db="EMBL/GenBank/DDBJ databases">
        <title>Assembly and Annotation for the nematode Trichostrongylus colubriformis.</title>
        <authorList>
            <person name="Martin J."/>
        </authorList>
    </citation>
    <scope>NUCLEOTIDE SEQUENCE [LARGE SCALE GENOMIC DNA]</scope>
    <source>
        <strain evidence="2">G859</strain>
        <tissue evidence="2">Whole worm</tissue>
    </source>
</reference>
<dbReference type="PROSITE" id="PS50011">
    <property type="entry name" value="PROTEIN_KINASE_DOM"/>
    <property type="match status" value="1"/>
</dbReference>
<dbReference type="Gene3D" id="1.10.510.10">
    <property type="entry name" value="Transferase(Phosphotransferase) domain 1"/>
    <property type="match status" value="1"/>
</dbReference>
<comment type="caution">
    <text evidence="2">The sequence shown here is derived from an EMBL/GenBank/DDBJ whole genome shotgun (WGS) entry which is preliminary data.</text>
</comment>
<dbReference type="AlphaFoldDB" id="A0AAN8G9C4"/>
<name>A0AAN8G9C4_TRICO</name>
<dbReference type="PANTHER" id="PTHR11909">
    <property type="entry name" value="CASEIN KINASE-RELATED"/>
    <property type="match status" value="1"/>
</dbReference>
<evidence type="ECO:0000313" key="3">
    <source>
        <dbReference type="Proteomes" id="UP001331761"/>
    </source>
</evidence>
<keyword evidence="3" id="KW-1185">Reference proteome</keyword>
<dbReference type="InterPro" id="IPR050235">
    <property type="entry name" value="CK1_Ser-Thr_kinase"/>
</dbReference>
<dbReference type="GO" id="GO:0005524">
    <property type="term" value="F:ATP binding"/>
    <property type="evidence" value="ECO:0007669"/>
    <property type="project" value="InterPro"/>
</dbReference>
<dbReference type="SMART" id="SM00220">
    <property type="entry name" value="S_TKc"/>
    <property type="match status" value="1"/>
</dbReference>
<dbReference type="SUPFAM" id="SSF56112">
    <property type="entry name" value="Protein kinase-like (PK-like)"/>
    <property type="match status" value="1"/>
</dbReference>
<dbReference type="GO" id="GO:0004672">
    <property type="term" value="F:protein kinase activity"/>
    <property type="evidence" value="ECO:0007669"/>
    <property type="project" value="InterPro"/>
</dbReference>
<feature type="domain" description="Protein kinase" evidence="1">
    <location>
        <begin position="27"/>
        <end position="335"/>
    </location>
</feature>
<sequence length="335" mass="38872">MSDDGGDIMEVMPKENVDAVKSKKATYEVQDLIAKSSCGCVYQALRLEDGKILAMKCEGLKVKNPTLRHEAKVYEALKSYTSPHFLKFEDRGIVDNRFVFIILKMVGKNLLDVQSECHEKKFSLVTALRIGDQTLAAIRDLHICGYIHRDIKPDNFAIGREEDKTLHTIYIIDFKFSRKFRSEGKDLRLQREQAAFRGTPRYASITALSMKEQSRKDDLESWWYMIVEFMIGKLPWADLKPNEIDTIKHMKKQVRLKPNLKKFLKNTPEEYMTNIILYIDTLHYNSIPDYDHIAAHLEAAVKAYYLNYDAPPDWDLMTPEYKGPRYEKALEDKGS</sequence>
<keyword evidence="2" id="KW-0418">Kinase</keyword>
<evidence type="ECO:0000313" key="2">
    <source>
        <dbReference type="EMBL" id="KAK5984013.1"/>
    </source>
</evidence>
<proteinExistence type="predicted"/>
<dbReference type="EMBL" id="WIXE01003368">
    <property type="protein sequence ID" value="KAK5984013.1"/>
    <property type="molecule type" value="Genomic_DNA"/>
</dbReference>
<dbReference type="InterPro" id="IPR011009">
    <property type="entry name" value="Kinase-like_dom_sf"/>
</dbReference>
<accession>A0AAN8G9C4</accession>
<organism evidence="2 3">
    <name type="scientific">Trichostrongylus colubriformis</name>
    <name type="common">Black scour worm</name>
    <dbReference type="NCBI Taxonomy" id="6319"/>
    <lineage>
        <taxon>Eukaryota</taxon>
        <taxon>Metazoa</taxon>
        <taxon>Ecdysozoa</taxon>
        <taxon>Nematoda</taxon>
        <taxon>Chromadorea</taxon>
        <taxon>Rhabditida</taxon>
        <taxon>Rhabditina</taxon>
        <taxon>Rhabditomorpha</taxon>
        <taxon>Strongyloidea</taxon>
        <taxon>Trichostrongylidae</taxon>
        <taxon>Trichostrongylus</taxon>
    </lineage>
</organism>
<dbReference type="Proteomes" id="UP001331761">
    <property type="component" value="Unassembled WGS sequence"/>
</dbReference>
<dbReference type="InterPro" id="IPR000719">
    <property type="entry name" value="Prot_kinase_dom"/>
</dbReference>
<evidence type="ECO:0000259" key="1">
    <source>
        <dbReference type="PROSITE" id="PS50011"/>
    </source>
</evidence>